<accession>A0A918MJI8</accession>
<keyword evidence="2" id="KW-0704">Schiff base</keyword>
<feature type="binding site" evidence="5">
    <location>
        <position position="214"/>
    </location>
    <ligand>
        <name>pyruvate</name>
        <dbReference type="ChEBI" id="CHEBI:15361"/>
    </ligand>
</feature>
<organism evidence="6 7">
    <name type="scientific">Arenibacter certesii</name>
    <dbReference type="NCBI Taxonomy" id="228955"/>
    <lineage>
        <taxon>Bacteria</taxon>
        <taxon>Pseudomonadati</taxon>
        <taxon>Bacteroidota</taxon>
        <taxon>Flavobacteriia</taxon>
        <taxon>Flavobacteriales</taxon>
        <taxon>Flavobacteriaceae</taxon>
        <taxon>Arenibacter</taxon>
    </lineage>
</organism>
<protein>
    <submittedName>
        <fullName evidence="6">Dihydrodipicolinate synthase family protein</fullName>
    </submittedName>
</protein>
<dbReference type="GO" id="GO:0005829">
    <property type="term" value="C:cytosol"/>
    <property type="evidence" value="ECO:0007669"/>
    <property type="project" value="TreeGrafter"/>
</dbReference>
<comment type="similarity">
    <text evidence="3">Belongs to the DapA family.</text>
</comment>
<dbReference type="SMART" id="SM01130">
    <property type="entry name" value="DHDPS"/>
    <property type="match status" value="1"/>
</dbReference>
<dbReference type="InterPro" id="IPR013785">
    <property type="entry name" value="Aldolase_TIM"/>
</dbReference>
<evidence type="ECO:0000256" key="1">
    <source>
        <dbReference type="ARBA" id="ARBA00023239"/>
    </source>
</evidence>
<keyword evidence="7" id="KW-1185">Reference proteome</keyword>
<dbReference type="PANTHER" id="PTHR42849">
    <property type="entry name" value="N-ACETYLNEURAMINATE LYASE"/>
    <property type="match status" value="1"/>
</dbReference>
<dbReference type="RefSeq" id="WP_026812325.1">
    <property type="nucleotide sequence ID" value="NZ_BMWP01000006.1"/>
</dbReference>
<reference evidence="6" key="2">
    <citation type="submission" date="2020-09" db="EMBL/GenBank/DDBJ databases">
        <authorList>
            <person name="Sun Q."/>
            <person name="Kim S."/>
        </authorList>
    </citation>
    <scope>NUCLEOTIDE SEQUENCE</scope>
    <source>
        <strain evidence="6">KCTC 12113</strain>
    </source>
</reference>
<dbReference type="InterPro" id="IPR002220">
    <property type="entry name" value="DapA-like"/>
</dbReference>
<feature type="active site" description="Schiff-base intermediate with substrate" evidence="4">
    <location>
        <position position="170"/>
    </location>
</feature>
<dbReference type="AlphaFoldDB" id="A0A918MJI8"/>
<evidence type="ECO:0000256" key="5">
    <source>
        <dbReference type="PIRSR" id="PIRSR001365-2"/>
    </source>
</evidence>
<dbReference type="GO" id="GO:0019262">
    <property type="term" value="P:N-acetylneuraminate catabolic process"/>
    <property type="evidence" value="ECO:0007669"/>
    <property type="project" value="TreeGrafter"/>
</dbReference>
<keyword evidence="1 3" id="KW-0456">Lyase</keyword>
<dbReference type="EMBL" id="BMWP01000006">
    <property type="protein sequence ID" value="GGW28145.1"/>
    <property type="molecule type" value="Genomic_DNA"/>
</dbReference>
<dbReference type="CDD" id="cd00408">
    <property type="entry name" value="DHDPS-like"/>
    <property type="match status" value="1"/>
</dbReference>
<dbReference type="PIRSF" id="PIRSF001365">
    <property type="entry name" value="DHDPS"/>
    <property type="match status" value="1"/>
</dbReference>
<dbReference type="PROSITE" id="PS00666">
    <property type="entry name" value="DHDPS_2"/>
    <property type="match status" value="1"/>
</dbReference>
<feature type="active site" description="Proton donor/acceptor" evidence="4">
    <location>
        <position position="142"/>
    </location>
</feature>
<comment type="caution">
    <text evidence="6">The sequence shown here is derived from an EMBL/GenBank/DDBJ whole genome shotgun (WGS) entry which is preliminary data.</text>
</comment>
<evidence type="ECO:0000256" key="2">
    <source>
        <dbReference type="ARBA" id="ARBA00023270"/>
    </source>
</evidence>
<dbReference type="Pfam" id="PF00701">
    <property type="entry name" value="DHDPS"/>
    <property type="match status" value="1"/>
</dbReference>
<dbReference type="PRINTS" id="PR00146">
    <property type="entry name" value="DHPICSNTHASE"/>
</dbReference>
<feature type="binding site" evidence="5">
    <location>
        <position position="54"/>
    </location>
    <ligand>
        <name>pyruvate</name>
        <dbReference type="ChEBI" id="CHEBI:15361"/>
    </ligand>
</feature>
<gene>
    <name evidence="6" type="ORF">GCM10007383_11800</name>
</gene>
<evidence type="ECO:0000256" key="4">
    <source>
        <dbReference type="PIRSR" id="PIRSR001365-1"/>
    </source>
</evidence>
<reference evidence="6" key="1">
    <citation type="journal article" date="2014" name="Int. J. Syst. Evol. Microbiol.">
        <title>Complete genome sequence of Corynebacterium casei LMG S-19264T (=DSM 44701T), isolated from a smear-ripened cheese.</title>
        <authorList>
            <consortium name="US DOE Joint Genome Institute (JGI-PGF)"/>
            <person name="Walter F."/>
            <person name="Albersmeier A."/>
            <person name="Kalinowski J."/>
            <person name="Ruckert C."/>
        </authorList>
    </citation>
    <scope>NUCLEOTIDE SEQUENCE</scope>
    <source>
        <strain evidence="6">KCTC 12113</strain>
    </source>
</reference>
<name>A0A918MJI8_9FLAO</name>
<dbReference type="Gene3D" id="3.20.20.70">
    <property type="entry name" value="Aldolase class I"/>
    <property type="match status" value="1"/>
</dbReference>
<dbReference type="InterPro" id="IPR020625">
    <property type="entry name" value="Schiff_base-form_aldolases_AS"/>
</dbReference>
<dbReference type="PANTHER" id="PTHR42849:SF1">
    <property type="entry name" value="N-ACETYLNEURAMINATE LYASE"/>
    <property type="match status" value="1"/>
</dbReference>
<evidence type="ECO:0000313" key="7">
    <source>
        <dbReference type="Proteomes" id="UP000634668"/>
    </source>
</evidence>
<proteinExistence type="inferred from homology"/>
<dbReference type="GO" id="GO:0008747">
    <property type="term" value="F:N-acetylneuraminate lyase activity"/>
    <property type="evidence" value="ECO:0007669"/>
    <property type="project" value="TreeGrafter"/>
</dbReference>
<evidence type="ECO:0000313" key="6">
    <source>
        <dbReference type="EMBL" id="GGW28145.1"/>
    </source>
</evidence>
<evidence type="ECO:0000256" key="3">
    <source>
        <dbReference type="PIRNR" id="PIRNR001365"/>
    </source>
</evidence>
<dbReference type="Proteomes" id="UP000634668">
    <property type="component" value="Unassembled WGS sequence"/>
</dbReference>
<sequence length="311" mass="34502">MTLKINNITPLRGIVPPMITPLNLDGSLDLDSVKKLIEHLISGGVHGIFILGTTGEFSGLSYKIRKELISATCDIVAGRIPVLVGITDVSLEESIQLANYSEKAGAYAVVSAPPFYMNIDQQELYTYFNQLADSISLPMFLYNMPSHTKLNIELDTVIRLSSHERIIGLKDSSAHAVYFQSLCHFFKDREDFVLMVGPEEMMVETVLMGGHGGVCGGANVFPRLYVDLYEAAIEKDFEMIKSLHAMVMEISKNIYQLGGYKSSYLRGLKTTLSFAGLCQANFAPPIYPFSTVEVEELKKRYSQISAEMSIN</sequence>
<dbReference type="SUPFAM" id="SSF51569">
    <property type="entry name" value="Aldolase"/>
    <property type="match status" value="1"/>
</dbReference>